<proteinExistence type="predicted"/>
<dbReference type="KEGG" id="ccot:CCAX7_22600"/>
<dbReference type="SUPFAM" id="SSF46689">
    <property type="entry name" value="Homeodomain-like"/>
    <property type="match status" value="1"/>
</dbReference>
<dbReference type="InterPro" id="IPR023772">
    <property type="entry name" value="DNA-bd_HTH_TetR-type_CS"/>
</dbReference>
<dbReference type="Pfam" id="PF00440">
    <property type="entry name" value="TetR_N"/>
    <property type="match status" value="1"/>
</dbReference>
<evidence type="ECO:0000256" key="1">
    <source>
        <dbReference type="ARBA" id="ARBA00023015"/>
    </source>
</evidence>
<dbReference type="AlphaFoldDB" id="A0A402CUX9"/>
<accession>A0A402CUX9</accession>
<dbReference type="GO" id="GO:0003677">
    <property type="term" value="F:DNA binding"/>
    <property type="evidence" value="ECO:0007669"/>
    <property type="project" value="UniProtKB-UniRule"/>
</dbReference>
<dbReference type="EMBL" id="AP025739">
    <property type="protein sequence ID" value="BDI30209.1"/>
    <property type="molecule type" value="Genomic_DNA"/>
</dbReference>
<keyword evidence="2" id="KW-0238">DNA-binding</keyword>
<sequence>MEVFWRLGYESASLSELTGAIGINAPSFYAAFGSKEALFQEAVALYQTGVGSGTARAIAEQPTARAAIATILRDAVQLFTDGSSPPGCLIVLGTMNCSPASKGAQEHLLVLRRRTQDIIRERLERGIAEGDVPASANVSAMTSFYTTVLHGLSIQARDGDSRATLTDVADCAMSAWDGLAGASKR</sequence>
<dbReference type="InterPro" id="IPR009057">
    <property type="entry name" value="Homeodomain-like_sf"/>
</dbReference>
<dbReference type="Gene3D" id="1.10.357.10">
    <property type="entry name" value="Tetracycline Repressor, domain 2"/>
    <property type="match status" value="1"/>
</dbReference>
<gene>
    <name evidence="4" type="ORF">CCAX7_22600</name>
</gene>
<dbReference type="Gene3D" id="1.10.10.60">
    <property type="entry name" value="Homeodomain-like"/>
    <property type="match status" value="1"/>
</dbReference>
<evidence type="ECO:0000256" key="2">
    <source>
        <dbReference type="ARBA" id="ARBA00023125"/>
    </source>
</evidence>
<dbReference type="PANTHER" id="PTHR47506:SF1">
    <property type="entry name" value="HTH-TYPE TRANSCRIPTIONAL REGULATOR YJDC"/>
    <property type="match status" value="1"/>
</dbReference>
<dbReference type="FunCoup" id="A0A402CUX9">
    <property type="interactions" value="27"/>
</dbReference>
<dbReference type="SUPFAM" id="SSF48498">
    <property type="entry name" value="Tetracyclin repressor-like, C-terminal domain"/>
    <property type="match status" value="1"/>
</dbReference>
<evidence type="ECO:0000313" key="4">
    <source>
        <dbReference type="EMBL" id="BDI30209.1"/>
    </source>
</evidence>
<dbReference type="InterPro" id="IPR001647">
    <property type="entry name" value="HTH_TetR"/>
</dbReference>
<evidence type="ECO:0000313" key="5">
    <source>
        <dbReference type="Proteomes" id="UP000287394"/>
    </source>
</evidence>
<keyword evidence="3" id="KW-0804">Transcription</keyword>
<dbReference type="RefSeq" id="WP_218025570.1">
    <property type="nucleotide sequence ID" value="NZ_AP025739.1"/>
</dbReference>
<dbReference type="PROSITE" id="PS50977">
    <property type="entry name" value="HTH_TETR_2"/>
    <property type="match status" value="1"/>
</dbReference>
<name>A0A402CUX9_9BACT</name>
<evidence type="ECO:0000256" key="3">
    <source>
        <dbReference type="ARBA" id="ARBA00023163"/>
    </source>
</evidence>
<dbReference type="InterPro" id="IPR036271">
    <property type="entry name" value="Tet_transcr_reg_TetR-rel_C_sf"/>
</dbReference>
<keyword evidence="1" id="KW-0805">Transcription regulation</keyword>
<dbReference type="PROSITE" id="PS01081">
    <property type="entry name" value="HTH_TETR_1"/>
    <property type="match status" value="1"/>
</dbReference>
<reference evidence="4 5" key="1">
    <citation type="journal article" date="2019" name="Int. J. Syst. Evol. Microbiol.">
        <title>Capsulimonas corticalis gen. nov., sp. nov., an aerobic capsulated bacterium, of a novel bacterial order, Capsulimonadales ord. nov., of the class Armatimonadia of the phylum Armatimonadetes.</title>
        <authorList>
            <person name="Li J."/>
            <person name="Kudo C."/>
            <person name="Tonouchi A."/>
        </authorList>
    </citation>
    <scope>NUCLEOTIDE SEQUENCE [LARGE SCALE GENOMIC DNA]</scope>
    <source>
        <strain evidence="4 5">AX-7</strain>
    </source>
</reference>
<protein>
    <submittedName>
        <fullName evidence="4">TetR family transcriptional regulator</fullName>
    </submittedName>
</protein>
<keyword evidence="5" id="KW-1185">Reference proteome</keyword>
<organism evidence="4 5">
    <name type="scientific">Capsulimonas corticalis</name>
    <dbReference type="NCBI Taxonomy" id="2219043"/>
    <lineage>
        <taxon>Bacteria</taxon>
        <taxon>Bacillati</taxon>
        <taxon>Armatimonadota</taxon>
        <taxon>Armatimonadia</taxon>
        <taxon>Capsulimonadales</taxon>
        <taxon>Capsulimonadaceae</taxon>
        <taxon>Capsulimonas</taxon>
    </lineage>
</organism>
<dbReference type="PANTHER" id="PTHR47506">
    <property type="entry name" value="TRANSCRIPTIONAL REGULATORY PROTEIN"/>
    <property type="match status" value="1"/>
</dbReference>
<dbReference type="Proteomes" id="UP000287394">
    <property type="component" value="Chromosome"/>
</dbReference>